<dbReference type="AlphaFoldDB" id="A0A895YSX6"/>
<dbReference type="GO" id="GO:0016773">
    <property type="term" value="F:phosphotransferase activity, alcohol group as acceptor"/>
    <property type="evidence" value="ECO:0007669"/>
    <property type="project" value="UniProtKB-UniRule"/>
</dbReference>
<dbReference type="EMBL" id="CP070499">
    <property type="protein sequence ID" value="QSB17220.1"/>
    <property type="molecule type" value="Genomic_DNA"/>
</dbReference>
<dbReference type="EC" id="2.7.1.170" evidence="1"/>
<dbReference type="Proteomes" id="UP000662857">
    <property type="component" value="Chromosome"/>
</dbReference>
<name>A0A895YSX6_9ACTN</name>
<dbReference type="GO" id="GO:0006040">
    <property type="term" value="P:amino sugar metabolic process"/>
    <property type="evidence" value="ECO:0007669"/>
    <property type="project" value="InterPro"/>
</dbReference>
<dbReference type="InterPro" id="IPR043129">
    <property type="entry name" value="ATPase_NBD"/>
</dbReference>
<dbReference type="PANTHER" id="PTHR30605">
    <property type="entry name" value="ANHYDRO-N-ACETYLMURAMIC ACID KINASE"/>
    <property type="match status" value="1"/>
</dbReference>
<keyword evidence="1" id="KW-0067">ATP-binding</keyword>
<dbReference type="GO" id="GO:0016301">
    <property type="term" value="F:kinase activity"/>
    <property type="evidence" value="ECO:0007669"/>
    <property type="project" value="UniProtKB-KW"/>
</dbReference>
<comment type="function">
    <text evidence="1">Catalyzes the specific phosphorylation of 1,6-anhydro-N-acetylmuramic acid (anhMurNAc) with the simultaneous cleavage of the 1,6-anhydro ring, generating MurNAc-6-P. Is required for the utilization of anhMurNAc either imported from the medium or derived from its own cell wall murein, and thus plays a role in cell wall recycling.</text>
</comment>
<evidence type="ECO:0000313" key="3">
    <source>
        <dbReference type="EMBL" id="QSB17220.1"/>
    </source>
</evidence>
<organism evidence="3 4">
    <name type="scientific">Natronosporangium hydrolyticum</name>
    <dbReference type="NCBI Taxonomy" id="2811111"/>
    <lineage>
        <taxon>Bacteria</taxon>
        <taxon>Bacillati</taxon>
        <taxon>Actinomycetota</taxon>
        <taxon>Actinomycetes</taxon>
        <taxon>Micromonosporales</taxon>
        <taxon>Micromonosporaceae</taxon>
        <taxon>Natronosporangium</taxon>
    </lineage>
</organism>
<proteinExistence type="inferred from homology"/>
<comment type="pathway">
    <text evidence="1">Amino-sugar metabolism; 1,6-anhydro-N-acetylmuramate degradation.</text>
</comment>
<dbReference type="PANTHER" id="PTHR30605:SF0">
    <property type="entry name" value="ANHYDRO-N-ACETYLMURAMIC ACID KINASE"/>
    <property type="match status" value="1"/>
</dbReference>
<protein>
    <recommendedName>
        <fullName evidence="1">Anhydro-N-acetylmuramic acid kinase</fullName>
        <ecNumber evidence="1">2.7.1.170</ecNumber>
    </recommendedName>
    <alternativeName>
        <fullName evidence="1">AnhMurNAc kinase</fullName>
    </alternativeName>
</protein>
<dbReference type="UniPathway" id="UPA00343"/>
<keyword evidence="4" id="KW-1185">Reference proteome</keyword>
<comment type="similarity">
    <text evidence="1">Belongs to the anhydro-N-acetylmuramic acid kinase family.</text>
</comment>
<keyword evidence="1" id="KW-0547">Nucleotide-binding</keyword>
<gene>
    <name evidence="1" type="primary">anmK</name>
    <name evidence="3" type="ORF">JQS43_09595</name>
</gene>
<sequence length="388" mass="39323">MSGTSADGVDAAVAQLALAGDTLELTPLAAHTDPWPPELRRRILAAPEAGAAELCRLHRDLGAALGEVAVGAIDQYGPVDLLVSHGQTIHHEVGPDGAVHSTLQLGAAAQLAEQTGVPVVADLRTRDVAAGGQGAPLVSIVDELLLVGSADAGGPPGGDEPVAALNLGGIANLTVVRPAAPTLAFDCGPANALLDVAVARATGEPYDEGGALAARGTVDDRLLAVLLADPYLAAAPPKSTGRERYHAGYLDAALAVAPVLAPADLLATLAEFTAAAVAADVARYRVRRVFAAGGGVHNAGLLAALRRRLAAAGAQLLTTAQWGLPVDAREAYAFAVLGWLTWHGLPGTIPSCTGATGARVLGSITPGREPLRLPPPLPTPPRRALVRR</sequence>
<keyword evidence="1" id="KW-0119">Carbohydrate metabolism</keyword>
<dbReference type="KEGG" id="nhy:JQS43_09595"/>
<dbReference type="GO" id="GO:0005524">
    <property type="term" value="F:ATP binding"/>
    <property type="evidence" value="ECO:0007669"/>
    <property type="project" value="UniProtKB-UniRule"/>
</dbReference>
<evidence type="ECO:0000256" key="2">
    <source>
        <dbReference type="SAM" id="MobiDB-lite"/>
    </source>
</evidence>
<feature type="region of interest" description="Disordered" evidence="2">
    <location>
        <begin position="365"/>
        <end position="388"/>
    </location>
</feature>
<evidence type="ECO:0000256" key="1">
    <source>
        <dbReference type="HAMAP-Rule" id="MF_01270"/>
    </source>
</evidence>
<feature type="binding site" evidence="1">
    <location>
        <begin position="3"/>
        <end position="10"/>
    </location>
    <ligand>
        <name>ATP</name>
        <dbReference type="ChEBI" id="CHEBI:30616"/>
    </ligand>
</feature>
<dbReference type="NCBIfam" id="NF007146">
    <property type="entry name" value="PRK09585.2-6"/>
    <property type="match status" value="1"/>
</dbReference>
<evidence type="ECO:0000313" key="4">
    <source>
        <dbReference type="Proteomes" id="UP000662857"/>
    </source>
</evidence>
<dbReference type="GO" id="GO:0097175">
    <property type="term" value="P:1,6-anhydro-N-acetyl-beta-muramic acid catabolic process"/>
    <property type="evidence" value="ECO:0007669"/>
    <property type="project" value="UniProtKB-UniRule"/>
</dbReference>
<reference evidence="3" key="1">
    <citation type="submission" date="2021-02" db="EMBL/GenBank/DDBJ databases">
        <title>Natrosporangium hydrolyticum gen. nov., sp. nov, a haloalkaliphilic actinobacterium from a soda solonchak soil.</title>
        <authorList>
            <person name="Sorokin D.Y."/>
            <person name="Khijniak T.V."/>
            <person name="Zakharycheva A.P."/>
            <person name="Boueva O.V."/>
            <person name="Ariskina E.V."/>
            <person name="Hahnke R.L."/>
            <person name="Bunk B."/>
            <person name="Sproer C."/>
            <person name="Schumann P."/>
            <person name="Evtushenko L.I."/>
            <person name="Kublanov I.V."/>
        </authorList>
    </citation>
    <scope>NUCLEOTIDE SEQUENCE</scope>
    <source>
        <strain evidence="3">DSM 106523</strain>
    </source>
</reference>
<dbReference type="UniPathway" id="UPA00544"/>
<comment type="pathway">
    <text evidence="1">Cell wall biogenesis; peptidoglycan recycling.</text>
</comment>
<keyword evidence="1 3" id="KW-0808">Transferase</keyword>
<dbReference type="GO" id="GO:0009254">
    <property type="term" value="P:peptidoglycan turnover"/>
    <property type="evidence" value="ECO:0007669"/>
    <property type="project" value="UniProtKB-UniRule"/>
</dbReference>
<dbReference type="SUPFAM" id="SSF53067">
    <property type="entry name" value="Actin-like ATPase domain"/>
    <property type="match status" value="1"/>
</dbReference>
<dbReference type="Pfam" id="PF03702">
    <property type="entry name" value="AnmK"/>
    <property type="match status" value="1"/>
</dbReference>
<keyword evidence="1 3" id="KW-0418">Kinase</keyword>
<dbReference type="InterPro" id="IPR005338">
    <property type="entry name" value="Anhydro_N_Ac-Mur_kinase"/>
</dbReference>
<dbReference type="HAMAP" id="MF_01270">
    <property type="entry name" value="AnhMurNAc_kinase"/>
    <property type="match status" value="1"/>
</dbReference>
<comment type="catalytic activity">
    <reaction evidence="1">
        <text>1,6-anhydro-N-acetyl-beta-muramate + ATP + H2O = N-acetyl-D-muramate 6-phosphate + ADP + H(+)</text>
        <dbReference type="Rhea" id="RHEA:24952"/>
        <dbReference type="ChEBI" id="CHEBI:15377"/>
        <dbReference type="ChEBI" id="CHEBI:15378"/>
        <dbReference type="ChEBI" id="CHEBI:30616"/>
        <dbReference type="ChEBI" id="CHEBI:58690"/>
        <dbReference type="ChEBI" id="CHEBI:58722"/>
        <dbReference type="ChEBI" id="CHEBI:456216"/>
        <dbReference type="EC" id="2.7.1.170"/>
    </reaction>
</comment>
<feature type="compositionally biased region" description="Pro residues" evidence="2">
    <location>
        <begin position="372"/>
        <end position="381"/>
    </location>
</feature>
<dbReference type="Gene3D" id="3.30.420.40">
    <property type="match status" value="2"/>
</dbReference>
<accession>A0A895YSX6</accession>